<reference evidence="6" key="1">
    <citation type="journal article" date="2016" name="Genome Announc.">
        <title>Draft genomes of two strains of Paenibacillus glucanolyticus with capability to degrade lignocellulose.</title>
        <authorList>
            <person name="Mathews S.L."/>
            <person name="Pawlak J."/>
            <person name="Grunden A.M."/>
        </authorList>
    </citation>
    <scope>NUCLEOTIDE SEQUENCE [LARGE SCALE GENOMIC DNA]</scope>
    <source>
        <strain evidence="6">SLM1</strain>
    </source>
</reference>
<dbReference type="Proteomes" id="UP000076796">
    <property type="component" value="Unassembled WGS sequence"/>
</dbReference>
<keyword evidence="4" id="KW-0175">Coiled coil</keyword>
<feature type="coiled-coil region" evidence="4">
    <location>
        <begin position="240"/>
        <end position="267"/>
    </location>
</feature>
<accession>A0A163I0C0</accession>
<feature type="domain" description="Rad50/SbcC-type AAA" evidence="5">
    <location>
        <begin position="8"/>
        <end position="260"/>
    </location>
</feature>
<comment type="caution">
    <text evidence="6">The sequence shown here is derived from an EMBL/GenBank/DDBJ whole genome shotgun (WGS) entry which is preliminary data.</text>
</comment>
<dbReference type="Gene3D" id="3.40.50.300">
    <property type="entry name" value="P-loop containing nucleotide triphosphate hydrolases"/>
    <property type="match status" value="1"/>
</dbReference>
<comment type="similarity">
    <text evidence="1">Belongs to the SMC family. SbcC subfamily.</text>
</comment>
<dbReference type="PANTHER" id="PTHR32114:SF2">
    <property type="entry name" value="ABC TRANSPORTER ABCH.3"/>
    <property type="match status" value="1"/>
</dbReference>
<dbReference type="InterPro" id="IPR038729">
    <property type="entry name" value="Rad50/SbcC_AAA"/>
</dbReference>
<dbReference type="AlphaFoldDB" id="A0A163I0C0"/>
<evidence type="ECO:0000256" key="4">
    <source>
        <dbReference type="SAM" id="Coils"/>
    </source>
</evidence>
<dbReference type="Pfam" id="PF13476">
    <property type="entry name" value="AAA_23"/>
    <property type="match status" value="1"/>
</dbReference>
<dbReference type="OrthoDB" id="1698838at2"/>
<dbReference type="Gene3D" id="1.10.287.510">
    <property type="entry name" value="Helix hairpin bin"/>
    <property type="match status" value="1"/>
</dbReference>
<keyword evidence="7" id="KW-1185">Reference proteome</keyword>
<comment type="subunit">
    <text evidence="2">Heterodimer of SbcC and SbcD.</text>
</comment>
<feature type="coiled-coil region" evidence="4">
    <location>
        <begin position="313"/>
        <end position="347"/>
    </location>
</feature>
<evidence type="ECO:0000313" key="6">
    <source>
        <dbReference type="EMBL" id="KZS45735.1"/>
    </source>
</evidence>
<dbReference type="SUPFAM" id="SSF75712">
    <property type="entry name" value="Rad50 coiled-coil Zn hook"/>
    <property type="match status" value="1"/>
</dbReference>
<dbReference type="GO" id="GO:0016887">
    <property type="term" value="F:ATP hydrolysis activity"/>
    <property type="evidence" value="ECO:0007669"/>
    <property type="project" value="InterPro"/>
</dbReference>
<sequence>MKKIVLERLTLRNFKGFKDFTISTNGGHVDAYGDNGTGKTTLFDGFTWLLFGKDSANRSEQKFEIKELDSTGKVLRHKLEHEVEADLLINGRRRTFRRVYSEKWTKKRGSVTDSFEGHTTDYYIDGVPVKLSEYQAEVDSLIKEDLFRLLTSPSFFNEQLKKEERRKVLLEICGDITDAEVIHSNLALSRLPAILGDRAVESHRKMVAARCKAINKEIEELPVRISEAQRSQPEISDLDEELLQEDIDTLRSRLKAKEEEKLRIQNGGETAVKEKRIREIEGELLNIQNRLQSDALDQVAIKRNETGRLQGEYDALRRQIDDKRHRIQQSERTIEARKQEVTRLGAEWAEVNEKAFEGHQHDENCPSCGQALPAEHIQEAHTKAEAAFNRSKAERLEQISNKGKAAKEEVRRLEQDNSRLLDEINQLSDKSVIMQADLKAAETELERLRSGIQDPKADPEYQQLLTEKEIIKQEISRLHDSANEECSRVQQDINGIQAELRKLEEDKANFAQVRKTEQRIAELEKQERVLAAEYEQLQEELFLTEEFTRSKVALLDSKINSKFKYARFRLFEEQINGGLKEVCDTLYNGVPYDGGLNNAARINVGLDIINTLSEHYGFSAPIFIDNAEAVTQLIDTDAQVIRLIVSETDKKLRIEAKNKSMQEAI</sequence>
<dbReference type="InterPro" id="IPR027417">
    <property type="entry name" value="P-loop_NTPase"/>
</dbReference>
<dbReference type="RefSeq" id="WP_063477935.1">
    <property type="nucleotide sequence ID" value="NZ_CP147845.1"/>
</dbReference>
<evidence type="ECO:0000256" key="3">
    <source>
        <dbReference type="ARBA" id="ARBA00013368"/>
    </source>
</evidence>
<feature type="coiled-coil region" evidence="4">
    <location>
        <begin position="479"/>
        <end position="540"/>
    </location>
</feature>
<dbReference type="GO" id="GO:0006302">
    <property type="term" value="P:double-strand break repair"/>
    <property type="evidence" value="ECO:0007669"/>
    <property type="project" value="InterPro"/>
</dbReference>
<protein>
    <recommendedName>
        <fullName evidence="3">Nuclease SbcCD subunit C</fullName>
    </recommendedName>
</protein>
<dbReference type="EMBL" id="LWMH01000001">
    <property type="protein sequence ID" value="KZS45735.1"/>
    <property type="molecule type" value="Genomic_DNA"/>
</dbReference>
<evidence type="ECO:0000256" key="2">
    <source>
        <dbReference type="ARBA" id="ARBA00011322"/>
    </source>
</evidence>
<dbReference type="SUPFAM" id="SSF52540">
    <property type="entry name" value="P-loop containing nucleoside triphosphate hydrolases"/>
    <property type="match status" value="1"/>
</dbReference>
<evidence type="ECO:0000313" key="7">
    <source>
        <dbReference type="Proteomes" id="UP000076796"/>
    </source>
</evidence>
<feature type="coiled-coil region" evidence="4">
    <location>
        <begin position="396"/>
        <end position="444"/>
    </location>
</feature>
<evidence type="ECO:0000259" key="5">
    <source>
        <dbReference type="Pfam" id="PF13476"/>
    </source>
</evidence>
<name>A0A163I0C0_9BACL</name>
<dbReference type="GeneID" id="97552934"/>
<gene>
    <name evidence="6" type="ORF">AWU65_07320</name>
</gene>
<organism evidence="6 7">
    <name type="scientific">Paenibacillus glucanolyticus</name>
    <dbReference type="NCBI Taxonomy" id="59843"/>
    <lineage>
        <taxon>Bacteria</taxon>
        <taxon>Bacillati</taxon>
        <taxon>Bacillota</taxon>
        <taxon>Bacilli</taxon>
        <taxon>Bacillales</taxon>
        <taxon>Paenibacillaceae</taxon>
        <taxon>Paenibacillus</taxon>
    </lineage>
</organism>
<dbReference type="PANTHER" id="PTHR32114">
    <property type="entry name" value="ABC TRANSPORTER ABCH.3"/>
    <property type="match status" value="1"/>
</dbReference>
<evidence type="ECO:0000256" key="1">
    <source>
        <dbReference type="ARBA" id="ARBA00006930"/>
    </source>
</evidence>
<proteinExistence type="inferred from homology"/>